<dbReference type="GO" id="GO:0046872">
    <property type="term" value="F:metal ion binding"/>
    <property type="evidence" value="ECO:0007669"/>
    <property type="project" value="UniProtKB-KW"/>
</dbReference>
<dbReference type="Gene3D" id="3.30.470.30">
    <property type="entry name" value="DNA ligase/mRNA capping enzyme"/>
    <property type="match status" value="1"/>
</dbReference>
<comment type="caution">
    <text evidence="10">Lacks conserved residue(s) required for the propagation of feature annotation.</text>
</comment>
<keyword evidence="2 10" id="KW-0235">DNA replication</keyword>
<keyword evidence="10" id="KW-0460">Magnesium</keyword>
<evidence type="ECO:0000256" key="7">
    <source>
        <dbReference type="ARBA" id="ARBA00023204"/>
    </source>
</evidence>
<feature type="binding site" evidence="10">
    <location>
        <position position="292"/>
    </location>
    <ligand>
        <name>NAD(+)</name>
        <dbReference type="ChEBI" id="CHEBI:57540"/>
    </ligand>
</feature>
<dbReference type="InterPro" id="IPR013839">
    <property type="entry name" value="DNAligase_adenylation"/>
</dbReference>
<reference evidence="12 13" key="1">
    <citation type="submission" date="2018-08" db="EMBL/GenBank/DDBJ databases">
        <title>A genome reference for cultivated species of the human gut microbiota.</title>
        <authorList>
            <person name="Zou Y."/>
            <person name="Xue W."/>
            <person name="Luo G."/>
        </authorList>
    </citation>
    <scope>NUCLEOTIDE SEQUENCE [LARGE SCALE GENOMIC DNA]</scope>
    <source>
        <strain evidence="12 13">AF45-14BH</strain>
    </source>
</reference>
<name>A0A415G9K9_9FIRM</name>
<feature type="binding site" evidence="10">
    <location>
        <begin position="76"/>
        <end position="77"/>
    </location>
    <ligand>
        <name>NAD(+)</name>
        <dbReference type="ChEBI" id="CHEBI:57540"/>
    </ligand>
</feature>
<evidence type="ECO:0000256" key="8">
    <source>
        <dbReference type="ARBA" id="ARBA00023211"/>
    </source>
</evidence>
<feature type="binding site" evidence="10">
    <location>
        <position position="382"/>
    </location>
    <ligand>
        <name>Zn(2+)</name>
        <dbReference type="ChEBI" id="CHEBI:29105"/>
    </ligand>
</feature>
<dbReference type="Gene3D" id="1.10.150.20">
    <property type="entry name" value="5' to 3' exonuclease, C-terminal subdomain"/>
    <property type="match status" value="2"/>
</dbReference>
<protein>
    <recommendedName>
        <fullName evidence="10">DNA ligase</fullName>
        <ecNumber evidence="10">6.5.1.2</ecNumber>
    </recommendedName>
    <alternativeName>
        <fullName evidence="10">Polydeoxyribonucleotide synthase [NAD(+)]</fullName>
    </alternativeName>
</protein>
<feature type="domain" description="BRCT" evidence="11">
    <location>
        <begin position="583"/>
        <end position="661"/>
    </location>
</feature>
<feature type="binding site" evidence="10">
    <location>
        <position position="409"/>
    </location>
    <ligand>
        <name>Zn(2+)</name>
        <dbReference type="ChEBI" id="CHEBI:29105"/>
    </ligand>
</feature>
<dbReference type="Gene3D" id="3.40.50.10190">
    <property type="entry name" value="BRCT domain"/>
    <property type="match status" value="1"/>
</dbReference>
<feature type="binding site" evidence="10">
    <location>
        <position position="121"/>
    </location>
    <ligand>
        <name>NAD(+)</name>
        <dbReference type="ChEBI" id="CHEBI:57540"/>
    </ligand>
</feature>
<evidence type="ECO:0000313" key="12">
    <source>
        <dbReference type="EMBL" id="RHK40668.1"/>
    </source>
</evidence>
<comment type="catalytic activity">
    <reaction evidence="9 10">
        <text>NAD(+) + (deoxyribonucleotide)n-3'-hydroxyl + 5'-phospho-(deoxyribonucleotide)m = (deoxyribonucleotide)n+m + AMP + beta-nicotinamide D-nucleotide.</text>
        <dbReference type="EC" id="6.5.1.2"/>
    </reaction>
</comment>
<dbReference type="Pfam" id="PF01653">
    <property type="entry name" value="DNA_ligase_aden"/>
    <property type="match status" value="1"/>
</dbReference>
<sequence length="661" mass="74158">MERQQFLTNRLNEAARAYYQEDREIMTNKEYDTLYDELAGLEKKNGVVLSGSPAMFVGYTVVSNLAKVKHVYPALSLDKTKDRKTLPAWIGEKEAVLSWKLDGLTVVLTYEDGFLNQAVTRGNGIVGEDVTHNARFFRNIPLCIKDTRKIVVRGEAVISYEDFKRINESLPAGKEPYKNPRNLASGSVRQLSSMEAAKRCIQFCPFELANSDELGIKTVIDAFSFLKNEGFIPVQHCIVHAEDIVATIDKIESYVTENPLPTDGLVLAYNDIPYGQSLGMTGKFPKHSIAFKWKDDTAETTLRDVEWSASRTGLINPVAIFDPVELEGTIVKRASVHNIRVLQNLQLGYEDMITIYKSNMIIPQIDQNLTKNGKHIVIPETCPVCGEKTERKCNEDNTSEFLYCTNPDCPAKKIKKFAHFTDRDHMNIVGLSEATLEPIIAHGFIHELSDLFSLSAYKEEMKSWEGFGDKKVSNILAAIKEKEEIPFQNLLSSLGIVNVGHHVAKLFDTFAKKYPDIKKTTLFEKIWTKSPESIAFSEVSGIGEVIVKSIQEYFENEKNVTEYNNLLSVLTITDDNVVLTENTFQSSVAGKRFVVTGAVTHFKNRKQLTQDIEEKGGKVSGSVSKNTDYLINNDAASTSGKNKKAKELGIPIITEEEYLKL</sequence>
<dbReference type="Pfam" id="PF00533">
    <property type="entry name" value="BRCT"/>
    <property type="match status" value="1"/>
</dbReference>
<dbReference type="SUPFAM" id="SSF56091">
    <property type="entry name" value="DNA ligase/mRNA capping enzyme, catalytic domain"/>
    <property type="match status" value="1"/>
</dbReference>
<keyword evidence="6 10" id="KW-0520">NAD</keyword>
<dbReference type="Pfam" id="PF12826">
    <property type="entry name" value="HHH_2"/>
    <property type="match status" value="1"/>
</dbReference>
<dbReference type="InterPro" id="IPR012340">
    <property type="entry name" value="NA-bd_OB-fold"/>
</dbReference>
<evidence type="ECO:0000313" key="13">
    <source>
        <dbReference type="Proteomes" id="UP000283497"/>
    </source>
</evidence>
<dbReference type="PIRSF" id="PIRSF001604">
    <property type="entry name" value="LigA"/>
    <property type="match status" value="1"/>
</dbReference>
<keyword evidence="1 10" id="KW-0436">Ligase</keyword>
<comment type="function">
    <text evidence="10">DNA ligase that catalyzes the formation of phosphodiester linkages between 5'-phosphoryl and 3'-hydroxyl groups in double-stranded DNA using NAD as a coenzyme and as the energy source for the reaction. It is essential for DNA replication and repair of damaged DNA.</text>
</comment>
<dbReference type="Proteomes" id="UP000283497">
    <property type="component" value="Unassembled WGS sequence"/>
</dbReference>
<dbReference type="InterPro" id="IPR001679">
    <property type="entry name" value="DNA_ligase"/>
</dbReference>
<feature type="binding site" evidence="10">
    <location>
        <position position="155"/>
    </location>
    <ligand>
        <name>NAD(+)</name>
        <dbReference type="ChEBI" id="CHEBI:57540"/>
    </ligand>
</feature>
<dbReference type="Pfam" id="PF03120">
    <property type="entry name" value="OB_DNA_ligase"/>
    <property type="match status" value="1"/>
</dbReference>
<dbReference type="Gene3D" id="2.40.50.140">
    <property type="entry name" value="Nucleic acid-binding proteins"/>
    <property type="match status" value="1"/>
</dbReference>
<dbReference type="RefSeq" id="WP_118314175.1">
    <property type="nucleotide sequence ID" value="NZ_QRNJ01000010.1"/>
</dbReference>
<comment type="caution">
    <text evidence="12">The sequence shown here is derived from an EMBL/GenBank/DDBJ whole genome shotgun (WGS) entry which is preliminary data.</text>
</comment>
<keyword evidence="7 10" id="KW-0234">DNA repair</keyword>
<dbReference type="InterPro" id="IPR013840">
    <property type="entry name" value="DNAligase_N"/>
</dbReference>
<dbReference type="InterPro" id="IPR036420">
    <property type="entry name" value="BRCT_dom_sf"/>
</dbReference>
<feature type="active site" description="N6-AMP-lysine intermediate" evidence="10">
    <location>
        <position position="100"/>
    </location>
</feature>
<dbReference type="InterPro" id="IPR010994">
    <property type="entry name" value="RuvA_2-like"/>
</dbReference>
<organism evidence="12 13">
    <name type="scientific">Anaerobutyricum hallii</name>
    <dbReference type="NCBI Taxonomy" id="39488"/>
    <lineage>
        <taxon>Bacteria</taxon>
        <taxon>Bacillati</taxon>
        <taxon>Bacillota</taxon>
        <taxon>Clostridia</taxon>
        <taxon>Lachnospirales</taxon>
        <taxon>Lachnospiraceae</taxon>
        <taxon>Anaerobutyricum</taxon>
    </lineage>
</organism>
<dbReference type="InterPro" id="IPR001357">
    <property type="entry name" value="BRCT_dom"/>
</dbReference>
<evidence type="ECO:0000259" key="11">
    <source>
        <dbReference type="PROSITE" id="PS50172"/>
    </source>
</evidence>
<dbReference type="GO" id="GO:0006260">
    <property type="term" value="P:DNA replication"/>
    <property type="evidence" value="ECO:0007669"/>
    <property type="project" value="UniProtKB-KW"/>
</dbReference>
<dbReference type="EC" id="6.5.1.2" evidence="10"/>
<gene>
    <name evidence="10 12" type="primary">ligA</name>
    <name evidence="12" type="ORF">DW068_03840</name>
</gene>
<feature type="binding site" evidence="10">
    <location>
        <position position="385"/>
    </location>
    <ligand>
        <name>Zn(2+)</name>
        <dbReference type="ChEBI" id="CHEBI:29105"/>
    </ligand>
</feature>
<evidence type="ECO:0000256" key="4">
    <source>
        <dbReference type="ARBA" id="ARBA00022763"/>
    </source>
</evidence>
<dbReference type="InterPro" id="IPR004150">
    <property type="entry name" value="NAD_DNA_ligase_OB"/>
</dbReference>
<dbReference type="HAMAP" id="MF_01588">
    <property type="entry name" value="DNA_ligase_A"/>
    <property type="match status" value="1"/>
</dbReference>
<dbReference type="SMART" id="SM00532">
    <property type="entry name" value="LIGANc"/>
    <property type="match status" value="1"/>
</dbReference>
<evidence type="ECO:0000256" key="3">
    <source>
        <dbReference type="ARBA" id="ARBA00022723"/>
    </source>
</evidence>
<evidence type="ECO:0000256" key="2">
    <source>
        <dbReference type="ARBA" id="ARBA00022705"/>
    </source>
</evidence>
<comment type="similarity">
    <text evidence="10">Belongs to the NAD-dependent DNA ligase family. LigA subfamily.</text>
</comment>
<keyword evidence="4 10" id="KW-0227">DNA damage</keyword>
<dbReference type="InterPro" id="IPR041663">
    <property type="entry name" value="DisA/LigA_HHH"/>
</dbReference>
<evidence type="ECO:0000256" key="6">
    <source>
        <dbReference type="ARBA" id="ARBA00023027"/>
    </source>
</evidence>
<evidence type="ECO:0000256" key="10">
    <source>
        <dbReference type="HAMAP-Rule" id="MF_01588"/>
    </source>
</evidence>
<evidence type="ECO:0000256" key="1">
    <source>
        <dbReference type="ARBA" id="ARBA00022598"/>
    </source>
</evidence>
<dbReference type="NCBIfam" id="TIGR00575">
    <property type="entry name" value="dnlj"/>
    <property type="match status" value="1"/>
</dbReference>
<dbReference type="CDD" id="cd17748">
    <property type="entry name" value="BRCT_DNA_ligase_like"/>
    <property type="match status" value="1"/>
</dbReference>
<evidence type="ECO:0000256" key="5">
    <source>
        <dbReference type="ARBA" id="ARBA00022833"/>
    </source>
</evidence>
<proteinExistence type="inferred from homology"/>
<dbReference type="SUPFAM" id="SSF47781">
    <property type="entry name" value="RuvA domain 2-like"/>
    <property type="match status" value="1"/>
</dbReference>
<keyword evidence="5 10" id="KW-0862">Zinc</keyword>
<dbReference type="Gene3D" id="1.10.287.610">
    <property type="entry name" value="Helix hairpin bin"/>
    <property type="match status" value="1"/>
</dbReference>
<dbReference type="SUPFAM" id="SSF52113">
    <property type="entry name" value="BRCT domain"/>
    <property type="match status" value="1"/>
</dbReference>
<dbReference type="EMBL" id="QRNJ01000010">
    <property type="protein sequence ID" value="RHK40668.1"/>
    <property type="molecule type" value="Genomic_DNA"/>
</dbReference>
<dbReference type="PROSITE" id="PS50172">
    <property type="entry name" value="BRCT"/>
    <property type="match status" value="1"/>
</dbReference>
<dbReference type="GO" id="GO:0003911">
    <property type="term" value="F:DNA ligase (NAD+) activity"/>
    <property type="evidence" value="ECO:0007669"/>
    <property type="project" value="UniProtKB-UniRule"/>
</dbReference>
<keyword evidence="8 10" id="KW-0464">Manganese</keyword>
<evidence type="ECO:0000256" key="9">
    <source>
        <dbReference type="ARBA" id="ARBA00034005"/>
    </source>
</evidence>
<accession>A0A415G9K9</accession>
<dbReference type="GO" id="GO:0006281">
    <property type="term" value="P:DNA repair"/>
    <property type="evidence" value="ECO:0007669"/>
    <property type="project" value="UniProtKB-KW"/>
</dbReference>
<dbReference type="SUPFAM" id="SSF50249">
    <property type="entry name" value="Nucleic acid-binding proteins"/>
    <property type="match status" value="1"/>
</dbReference>
<comment type="cofactor">
    <cofactor evidence="10">
        <name>Mg(2+)</name>
        <dbReference type="ChEBI" id="CHEBI:18420"/>
    </cofactor>
    <cofactor evidence="10">
        <name>Mn(2+)</name>
        <dbReference type="ChEBI" id="CHEBI:29035"/>
    </cofactor>
</comment>
<keyword evidence="3 10" id="KW-0479">Metal-binding</keyword>
<dbReference type="AlphaFoldDB" id="A0A415G9K9"/>
<dbReference type="NCBIfam" id="NF005932">
    <property type="entry name" value="PRK07956.1"/>
    <property type="match status" value="1"/>
</dbReference>